<name>A0ABR4B4N2_9LECA</name>
<sequence length="283" mass="31588">MILIGLTGSLATGKSTVSRMLSSPPNSLPIIDADLLARAVVEPGTYGYRQILSHFLPTTPDLLLPHDDDLEISRQGWGKGKGRAINRAALGRRVFGNEPERKRDRGVLNGIIHPLVRLAMMKAIVYYHFLGYWAVVLDIPLLYESGLDIFCSVVVMVAVSDPVIQMKRLRERDKGLSEQEARDRVGRQMGVEEKVERTRARGVGSGKVVENDAGMEDLRIEVNRVLKEIRNESGSKLWGWWLWGVRGGRRLWGLGRFIRVGRRGGGGKRRGRVRGRGCEGGRV</sequence>
<dbReference type="Gene3D" id="3.40.50.300">
    <property type="entry name" value="P-loop containing nucleotide triphosphate hydrolases"/>
    <property type="match status" value="1"/>
</dbReference>
<gene>
    <name evidence="3" type="ORF">ABVK25_007673</name>
</gene>
<evidence type="ECO:0008006" key="5">
    <source>
        <dbReference type="Google" id="ProtNLM"/>
    </source>
</evidence>
<proteinExistence type="inferred from homology"/>
<keyword evidence="2" id="KW-0067">ATP-binding</keyword>
<dbReference type="EMBL" id="JBHFEH010000030">
    <property type="protein sequence ID" value="KAL2051981.1"/>
    <property type="molecule type" value="Genomic_DNA"/>
</dbReference>
<keyword evidence="4" id="KW-1185">Reference proteome</keyword>
<keyword evidence="1" id="KW-0547">Nucleotide-binding</keyword>
<evidence type="ECO:0000256" key="1">
    <source>
        <dbReference type="ARBA" id="ARBA00022741"/>
    </source>
</evidence>
<evidence type="ECO:0000313" key="3">
    <source>
        <dbReference type="EMBL" id="KAL2051981.1"/>
    </source>
</evidence>
<dbReference type="SUPFAM" id="SSF52540">
    <property type="entry name" value="P-loop containing nucleoside triphosphate hydrolases"/>
    <property type="match status" value="1"/>
</dbReference>
<protein>
    <recommendedName>
        <fullName evidence="5">Dephospho-CoA kinase</fullName>
    </recommendedName>
</protein>
<dbReference type="Pfam" id="PF01121">
    <property type="entry name" value="CoaE"/>
    <property type="match status" value="1"/>
</dbReference>
<reference evidence="3 4" key="1">
    <citation type="submission" date="2024-09" db="EMBL/GenBank/DDBJ databases">
        <title>Rethinking Asexuality: The Enigmatic Case of Functional Sexual Genes in Lepraria (Stereocaulaceae).</title>
        <authorList>
            <person name="Doellman M."/>
            <person name="Sun Y."/>
            <person name="Barcenas-Pena A."/>
            <person name="Lumbsch H.T."/>
            <person name="Grewe F."/>
        </authorList>
    </citation>
    <scope>NUCLEOTIDE SEQUENCE [LARGE SCALE GENOMIC DNA]</scope>
    <source>
        <strain evidence="3 4">Grewe 0041</strain>
    </source>
</reference>
<dbReference type="PANTHER" id="PTHR10695:SF46">
    <property type="entry name" value="BIFUNCTIONAL COENZYME A SYNTHASE-RELATED"/>
    <property type="match status" value="1"/>
</dbReference>
<organism evidence="3 4">
    <name type="scientific">Lepraria finkii</name>
    <dbReference type="NCBI Taxonomy" id="1340010"/>
    <lineage>
        <taxon>Eukaryota</taxon>
        <taxon>Fungi</taxon>
        <taxon>Dikarya</taxon>
        <taxon>Ascomycota</taxon>
        <taxon>Pezizomycotina</taxon>
        <taxon>Lecanoromycetes</taxon>
        <taxon>OSLEUM clade</taxon>
        <taxon>Lecanoromycetidae</taxon>
        <taxon>Lecanorales</taxon>
        <taxon>Lecanorineae</taxon>
        <taxon>Stereocaulaceae</taxon>
        <taxon>Lepraria</taxon>
    </lineage>
</organism>
<accession>A0ABR4B4N2</accession>
<evidence type="ECO:0000313" key="4">
    <source>
        <dbReference type="Proteomes" id="UP001590951"/>
    </source>
</evidence>
<dbReference type="NCBIfam" id="TIGR00152">
    <property type="entry name" value="dephospho-CoA kinase"/>
    <property type="match status" value="1"/>
</dbReference>
<dbReference type="InterPro" id="IPR001977">
    <property type="entry name" value="Depp_CoAkinase"/>
</dbReference>
<dbReference type="PANTHER" id="PTHR10695">
    <property type="entry name" value="DEPHOSPHO-COA KINASE-RELATED"/>
    <property type="match status" value="1"/>
</dbReference>
<dbReference type="PROSITE" id="PS51219">
    <property type="entry name" value="DPCK"/>
    <property type="match status" value="1"/>
</dbReference>
<dbReference type="CDD" id="cd02022">
    <property type="entry name" value="DPCK"/>
    <property type="match status" value="1"/>
</dbReference>
<dbReference type="InterPro" id="IPR027417">
    <property type="entry name" value="P-loop_NTPase"/>
</dbReference>
<evidence type="ECO:0000256" key="2">
    <source>
        <dbReference type="ARBA" id="ARBA00022840"/>
    </source>
</evidence>
<dbReference type="HAMAP" id="MF_00376">
    <property type="entry name" value="Dephospho_CoA_kinase"/>
    <property type="match status" value="1"/>
</dbReference>
<dbReference type="Proteomes" id="UP001590951">
    <property type="component" value="Unassembled WGS sequence"/>
</dbReference>
<comment type="caution">
    <text evidence="3">The sequence shown here is derived from an EMBL/GenBank/DDBJ whole genome shotgun (WGS) entry which is preliminary data.</text>
</comment>